<evidence type="ECO:0000313" key="2">
    <source>
        <dbReference type="Proteomes" id="UP000626092"/>
    </source>
</evidence>
<protein>
    <submittedName>
        <fullName evidence="1">Uncharacterized protein</fullName>
    </submittedName>
</protein>
<dbReference type="OrthoDB" id="1078367at2759"/>
<dbReference type="AlphaFoldDB" id="A0A834LKV9"/>
<name>A0A834LKV9_RHOSS</name>
<sequence>MAASCIRALLKKPSPLSCLLRTLRHSSSSSSSLFPPANPKPHQFFSNDATEGRSSVYRHALKFQCPSTIKWRKELFNSVSFIGTVDHPPKQVKSVVGFGAYTLINVKTSPDSNQFHE</sequence>
<proteinExistence type="predicted"/>
<dbReference type="EMBL" id="WJXA01000006">
    <property type="protein sequence ID" value="KAF7140566.1"/>
    <property type="molecule type" value="Genomic_DNA"/>
</dbReference>
<comment type="caution">
    <text evidence="1">The sequence shown here is derived from an EMBL/GenBank/DDBJ whole genome shotgun (WGS) entry which is preliminary data.</text>
</comment>
<evidence type="ECO:0000313" key="1">
    <source>
        <dbReference type="EMBL" id="KAF7140566.1"/>
    </source>
</evidence>
<reference evidence="1" key="1">
    <citation type="submission" date="2019-11" db="EMBL/GenBank/DDBJ databases">
        <authorList>
            <person name="Liu Y."/>
            <person name="Hou J."/>
            <person name="Li T.-Q."/>
            <person name="Guan C.-H."/>
            <person name="Wu X."/>
            <person name="Wu H.-Z."/>
            <person name="Ling F."/>
            <person name="Zhang R."/>
            <person name="Shi X.-G."/>
            <person name="Ren J.-P."/>
            <person name="Chen E.-F."/>
            <person name="Sun J.-M."/>
        </authorList>
    </citation>
    <scope>NUCLEOTIDE SEQUENCE</scope>
    <source>
        <strain evidence="1">Adult_tree_wgs_1</strain>
        <tissue evidence="1">Leaves</tissue>
    </source>
</reference>
<organism evidence="1 2">
    <name type="scientific">Rhododendron simsii</name>
    <name type="common">Sims's rhododendron</name>
    <dbReference type="NCBI Taxonomy" id="118357"/>
    <lineage>
        <taxon>Eukaryota</taxon>
        <taxon>Viridiplantae</taxon>
        <taxon>Streptophyta</taxon>
        <taxon>Embryophyta</taxon>
        <taxon>Tracheophyta</taxon>
        <taxon>Spermatophyta</taxon>
        <taxon>Magnoliopsida</taxon>
        <taxon>eudicotyledons</taxon>
        <taxon>Gunneridae</taxon>
        <taxon>Pentapetalae</taxon>
        <taxon>asterids</taxon>
        <taxon>Ericales</taxon>
        <taxon>Ericaceae</taxon>
        <taxon>Ericoideae</taxon>
        <taxon>Rhodoreae</taxon>
        <taxon>Rhododendron</taxon>
    </lineage>
</organism>
<dbReference type="Proteomes" id="UP000626092">
    <property type="component" value="Unassembled WGS sequence"/>
</dbReference>
<gene>
    <name evidence="1" type="ORF">RHSIM_Rhsim06G0042200</name>
</gene>
<accession>A0A834LKV9</accession>
<keyword evidence="2" id="KW-1185">Reference proteome</keyword>